<dbReference type="InterPro" id="IPR037512">
    <property type="entry name" value="PGPase_prok"/>
</dbReference>
<dbReference type="InterPro" id="IPR036412">
    <property type="entry name" value="HAD-like_sf"/>
</dbReference>
<sequence>MSPLPSLIFDLDGTLIDSVPDLMAAVNRMLVAEGRQTMGRADVQSYVGDGAPTLVRRVMAARSLSPERHAELTDGLVSDYTARSSELTRVYPNVTNALAALRQRGHPLGICTNKPGAATKAVLEALSLDGYFDAVVAGDSLPEKKPHPAPLQAAASALGSTAIYIGDSEVDARTAEAANLPFLLYSEGYLRVPLEEIRVTHVFRNFAELPDIVARMSCRA</sequence>
<proteinExistence type="inferred from homology"/>
<feature type="binding site" evidence="10">
    <location>
        <position position="10"/>
    </location>
    <ligand>
        <name>Mg(2+)</name>
        <dbReference type="ChEBI" id="CHEBI:18420"/>
    </ligand>
</feature>
<evidence type="ECO:0000256" key="6">
    <source>
        <dbReference type="ARBA" id="ARBA00022723"/>
    </source>
</evidence>
<gene>
    <name evidence="11" type="primary">gph</name>
    <name evidence="11" type="ORF">OEZ71_00490</name>
</gene>
<evidence type="ECO:0000313" key="12">
    <source>
        <dbReference type="Proteomes" id="UP001652564"/>
    </source>
</evidence>
<dbReference type="InterPro" id="IPR041492">
    <property type="entry name" value="HAD_2"/>
</dbReference>
<evidence type="ECO:0000256" key="4">
    <source>
        <dbReference type="ARBA" id="ARBA00006171"/>
    </source>
</evidence>
<evidence type="ECO:0000313" key="11">
    <source>
        <dbReference type="EMBL" id="MCV2870766.1"/>
    </source>
</evidence>
<evidence type="ECO:0000256" key="9">
    <source>
        <dbReference type="ARBA" id="ARBA00023277"/>
    </source>
</evidence>
<feature type="active site" description="Nucleophile" evidence="10">
    <location>
        <position position="10"/>
    </location>
</feature>
<evidence type="ECO:0000256" key="1">
    <source>
        <dbReference type="ARBA" id="ARBA00000830"/>
    </source>
</evidence>
<dbReference type="SUPFAM" id="SSF56784">
    <property type="entry name" value="HAD-like"/>
    <property type="match status" value="1"/>
</dbReference>
<dbReference type="PANTHER" id="PTHR43434">
    <property type="entry name" value="PHOSPHOGLYCOLATE PHOSPHATASE"/>
    <property type="match status" value="1"/>
</dbReference>
<keyword evidence="7 10" id="KW-0378">Hydrolase</keyword>
<comment type="function">
    <text evidence="10">Specifically catalyzes the dephosphorylation of 2-phosphoglycolate. Is involved in the dissimilation of the intracellular 2-phosphoglycolate formed during the DNA repair of 3'-phosphoglycolate ends, a major class of DNA lesions induced by oxidative stress.</text>
</comment>
<dbReference type="GO" id="GO:0008967">
    <property type="term" value="F:phosphoglycolate phosphatase activity"/>
    <property type="evidence" value="ECO:0007669"/>
    <property type="project" value="UniProtKB-EC"/>
</dbReference>
<accession>A0ABT2ZJ50</accession>
<evidence type="ECO:0000256" key="3">
    <source>
        <dbReference type="ARBA" id="ARBA00004818"/>
    </source>
</evidence>
<keyword evidence="8 10" id="KW-0460">Magnesium</keyword>
<dbReference type="SFLD" id="SFLDG01135">
    <property type="entry name" value="C1.5.6:_HAD__Beta-PGM__Phospha"/>
    <property type="match status" value="1"/>
</dbReference>
<dbReference type="Gene3D" id="1.10.150.240">
    <property type="entry name" value="Putative phosphatase, domain 2"/>
    <property type="match status" value="1"/>
</dbReference>
<comment type="caution">
    <text evidence="11">The sequence shown here is derived from an EMBL/GenBank/DDBJ whole genome shotgun (WGS) entry which is preliminary data.</text>
</comment>
<evidence type="ECO:0000256" key="10">
    <source>
        <dbReference type="HAMAP-Rule" id="MF_00495"/>
    </source>
</evidence>
<dbReference type="SFLD" id="SFLDS00003">
    <property type="entry name" value="Haloacid_Dehalogenase"/>
    <property type="match status" value="1"/>
</dbReference>
<dbReference type="InterPro" id="IPR050155">
    <property type="entry name" value="HAD-like_hydrolase_sf"/>
</dbReference>
<dbReference type="EMBL" id="JAOWKZ010000001">
    <property type="protein sequence ID" value="MCV2870766.1"/>
    <property type="molecule type" value="Genomic_DNA"/>
</dbReference>
<evidence type="ECO:0000256" key="5">
    <source>
        <dbReference type="ARBA" id="ARBA00013078"/>
    </source>
</evidence>
<evidence type="ECO:0000256" key="2">
    <source>
        <dbReference type="ARBA" id="ARBA00001946"/>
    </source>
</evidence>
<dbReference type="InterPro" id="IPR006439">
    <property type="entry name" value="HAD-SF_hydro_IA"/>
</dbReference>
<name>A0ABT2ZJ50_9RHOB</name>
<protein>
    <recommendedName>
        <fullName evidence="5 10">Phosphoglycolate phosphatase</fullName>
        <shortName evidence="10">PGP</shortName>
        <shortName evidence="10">PGPase</shortName>
        <ecNumber evidence="5 10">3.1.3.18</ecNumber>
    </recommendedName>
</protein>
<dbReference type="PRINTS" id="PR00413">
    <property type="entry name" value="HADHALOGNASE"/>
</dbReference>
<dbReference type="NCBIfam" id="TIGR01549">
    <property type="entry name" value="HAD-SF-IA-v1"/>
    <property type="match status" value="1"/>
</dbReference>
<evidence type="ECO:0000256" key="7">
    <source>
        <dbReference type="ARBA" id="ARBA00022801"/>
    </source>
</evidence>
<dbReference type="SFLD" id="SFLDG01129">
    <property type="entry name" value="C1.5:_HAD__Beta-PGM__Phosphata"/>
    <property type="match status" value="1"/>
</dbReference>
<dbReference type="NCBIfam" id="TIGR01449">
    <property type="entry name" value="PGP_bact"/>
    <property type="match status" value="1"/>
</dbReference>
<dbReference type="PANTHER" id="PTHR43434:SF1">
    <property type="entry name" value="PHOSPHOGLYCOLATE PHOSPHATASE"/>
    <property type="match status" value="1"/>
</dbReference>
<reference evidence="11 12" key="1">
    <citation type="submission" date="2022-10" db="EMBL/GenBank/DDBJ databases">
        <title>Defluviimonas sp. nov., isolated from ocean surface sediments.</title>
        <authorList>
            <person name="He W."/>
            <person name="Wang L."/>
            <person name="Zhang D.-F."/>
        </authorList>
    </citation>
    <scope>NUCLEOTIDE SEQUENCE [LARGE SCALE GENOMIC DNA]</scope>
    <source>
        <strain evidence="11 12">WL0050</strain>
    </source>
</reference>
<dbReference type="Gene3D" id="3.40.50.1000">
    <property type="entry name" value="HAD superfamily/HAD-like"/>
    <property type="match status" value="1"/>
</dbReference>
<organism evidence="11 12">
    <name type="scientific">Albidovulum litorale</name>
    <dbReference type="NCBI Taxonomy" id="2984134"/>
    <lineage>
        <taxon>Bacteria</taxon>
        <taxon>Pseudomonadati</taxon>
        <taxon>Pseudomonadota</taxon>
        <taxon>Alphaproteobacteria</taxon>
        <taxon>Rhodobacterales</taxon>
        <taxon>Paracoccaceae</taxon>
        <taxon>Albidovulum</taxon>
    </lineage>
</organism>
<keyword evidence="12" id="KW-1185">Reference proteome</keyword>
<dbReference type="Proteomes" id="UP001652564">
    <property type="component" value="Unassembled WGS sequence"/>
</dbReference>
<comment type="catalytic activity">
    <reaction evidence="1 10">
        <text>2-phosphoglycolate + H2O = glycolate + phosphate</text>
        <dbReference type="Rhea" id="RHEA:14369"/>
        <dbReference type="ChEBI" id="CHEBI:15377"/>
        <dbReference type="ChEBI" id="CHEBI:29805"/>
        <dbReference type="ChEBI" id="CHEBI:43474"/>
        <dbReference type="ChEBI" id="CHEBI:58033"/>
        <dbReference type="EC" id="3.1.3.18"/>
    </reaction>
</comment>
<dbReference type="HAMAP" id="MF_00495">
    <property type="entry name" value="GPH_hydrolase_bact"/>
    <property type="match status" value="1"/>
</dbReference>
<keyword evidence="9 10" id="KW-0119">Carbohydrate metabolism</keyword>
<dbReference type="RefSeq" id="WP_263737971.1">
    <property type="nucleotide sequence ID" value="NZ_JAOWKZ010000001.1"/>
</dbReference>
<comment type="similarity">
    <text evidence="4 10">Belongs to the HAD-like hydrolase superfamily. CbbY/CbbZ/Gph/YieH family.</text>
</comment>
<feature type="binding site" evidence="10">
    <location>
        <position position="167"/>
    </location>
    <ligand>
        <name>Mg(2+)</name>
        <dbReference type="ChEBI" id="CHEBI:18420"/>
    </ligand>
</feature>
<feature type="binding site" evidence="10">
    <location>
        <position position="12"/>
    </location>
    <ligand>
        <name>Mg(2+)</name>
        <dbReference type="ChEBI" id="CHEBI:18420"/>
    </ligand>
</feature>
<dbReference type="EC" id="3.1.3.18" evidence="5 10"/>
<keyword evidence="6 10" id="KW-0479">Metal-binding</keyword>
<dbReference type="InterPro" id="IPR023214">
    <property type="entry name" value="HAD_sf"/>
</dbReference>
<evidence type="ECO:0000256" key="8">
    <source>
        <dbReference type="ARBA" id="ARBA00022842"/>
    </source>
</evidence>
<dbReference type="InterPro" id="IPR023198">
    <property type="entry name" value="PGP-like_dom2"/>
</dbReference>
<dbReference type="Pfam" id="PF13419">
    <property type="entry name" value="HAD_2"/>
    <property type="match status" value="1"/>
</dbReference>
<comment type="cofactor">
    <cofactor evidence="2 10">
        <name>Mg(2+)</name>
        <dbReference type="ChEBI" id="CHEBI:18420"/>
    </cofactor>
</comment>
<comment type="pathway">
    <text evidence="3 10">Organic acid metabolism; glycolate biosynthesis; glycolate from 2-phosphoglycolate: step 1/1.</text>
</comment>